<proteinExistence type="predicted"/>
<comment type="caution">
    <text evidence="2">The sequence shown here is derived from an EMBL/GenBank/DDBJ whole genome shotgun (WGS) entry which is preliminary data.</text>
</comment>
<dbReference type="EMBL" id="DVFT01000157">
    <property type="protein sequence ID" value="HIQ97009.1"/>
    <property type="molecule type" value="Genomic_DNA"/>
</dbReference>
<dbReference type="InterPro" id="IPR029033">
    <property type="entry name" value="His_PPase_superfam"/>
</dbReference>
<dbReference type="CDD" id="cd07067">
    <property type="entry name" value="HP_PGM_like"/>
    <property type="match status" value="1"/>
</dbReference>
<evidence type="ECO:0000256" key="1">
    <source>
        <dbReference type="SAM" id="Phobius"/>
    </source>
</evidence>
<evidence type="ECO:0000313" key="2">
    <source>
        <dbReference type="EMBL" id="HIQ97009.1"/>
    </source>
</evidence>
<dbReference type="SUPFAM" id="SSF53254">
    <property type="entry name" value="Phosphoglycerate mutase-like"/>
    <property type="match status" value="1"/>
</dbReference>
<dbReference type="AlphaFoldDB" id="A0A9D1D2P7"/>
<name>A0A9D1D2P7_9FIRM</name>
<keyword evidence="1" id="KW-0472">Membrane</keyword>
<feature type="transmembrane region" description="Helical" evidence="1">
    <location>
        <begin position="172"/>
        <end position="196"/>
    </location>
</feature>
<evidence type="ECO:0000313" key="3">
    <source>
        <dbReference type="Proteomes" id="UP000886886"/>
    </source>
</evidence>
<keyword evidence="1" id="KW-1133">Transmembrane helix</keyword>
<reference evidence="2" key="2">
    <citation type="journal article" date="2021" name="PeerJ">
        <title>Extensive microbial diversity within the chicken gut microbiome revealed by metagenomics and culture.</title>
        <authorList>
            <person name="Gilroy R."/>
            <person name="Ravi A."/>
            <person name="Getino M."/>
            <person name="Pursley I."/>
            <person name="Horton D.L."/>
            <person name="Alikhan N.F."/>
            <person name="Baker D."/>
            <person name="Gharbi K."/>
            <person name="Hall N."/>
            <person name="Watson M."/>
            <person name="Adriaenssens E.M."/>
            <person name="Foster-Nyarko E."/>
            <person name="Jarju S."/>
            <person name="Secka A."/>
            <person name="Antonio M."/>
            <person name="Oren A."/>
            <person name="Chaudhuri R.R."/>
            <person name="La Ragione R."/>
            <person name="Hildebrand F."/>
            <person name="Pallen M.J."/>
        </authorList>
    </citation>
    <scope>NUCLEOTIDE SEQUENCE</scope>
    <source>
        <strain evidence="2">ChiSjej3B21-11622</strain>
    </source>
</reference>
<accession>A0A9D1D2P7</accession>
<dbReference type="Gene3D" id="3.40.50.1240">
    <property type="entry name" value="Phosphoglycerate mutase-like"/>
    <property type="match status" value="1"/>
</dbReference>
<sequence length="257" mass="29672">MKLVLIRHGDPDYVNDTLTAKGRMEASLLAERTARMQIDDFYVSPLGRARDTAAYTLQKTGGSAVMFPWLEEFPSQVDINGSEELIRAFPNTEKESGRYRKRIVWDMVPAYWTEHPEYFHPTDWKMSQVAKHSDLVELYTRVTGEFDQWLANYGYVREGDHYRVERESRRTAAFFCHFGVSCVLMAHLFGVSPFVLWHSLMMAPSSVTELVTEEREKGCAFFRATRIGDISHLYAGGEEPSFAGRFCEIFSDQQQRH</sequence>
<dbReference type="Proteomes" id="UP000886886">
    <property type="component" value="Unassembled WGS sequence"/>
</dbReference>
<gene>
    <name evidence="2" type="ORF">IAB26_10655</name>
</gene>
<keyword evidence="1" id="KW-0812">Transmembrane</keyword>
<protein>
    <submittedName>
        <fullName evidence="2">Histidine phosphatase family protein</fullName>
    </submittedName>
</protein>
<dbReference type="Pfam" id="PF00300">
    <property type="entry name" value="His_Phos_1"/>
    <property type="match status" value="1"/>
</dbReference>
<dbReference type="InterPro" id="IPR013078">
    <property type="entry name" value="His_Pase_superF_clade-1"/>
</dbReference>
<organism evidence="2 3">
    <name type="scientific">Candidatus Limivivens merdigallinarum</name>
    <dbReference type="NCBI Taxonomy" id="2840859"/>
    <lineage>
        <taxon>Bacteria</taxon>
        <taxon>Bacillati</taxon>
        <taxon>Bacillota</taxon>
        <taxon>Clostridia</taxon>
        <taxon>Lachnospirales</taxon>
        <taxon>Lachnospiraceae</taxon>
        <taxon>Lachnospiraceae incertae sedis</taxon>
        <taxon>Candidatus Limivivens</taxon>
    </lineage>
</organism>
<reference evidence="2" key="1">
    <citation type="submission" date="2020-10" db="EMBL/GenBank/DDBJ databases">
        <authorList>
            <person name="Gilroy R."/>
        </authorList>
    </citation>
    <scope>NUCLEOTIDE SEQUENCE</scope>
    <source>
        <strain evidence="2">ChiSjej3B21-11622</strain>
    </source>
</reference>
<dbReference type="SMART" id="SM00855">
    <property type="entry name" value="PGAM"/>
    <property type="match status" value="1"/>
</dbReference>